<name>A0A6D2HLM5_9BRAS</name>
<dbReference type="Proteomes" id="UP000467841">
    <property type="component" value="Unassembled WGS sequence"/>
</dbReference>
<protein>
    <submittedName>
        <fullName evidence="2">Uncharacterized protein</fullName>
    </submittedName>
</protein>
<keyword evidence="3" id="KW-1185">Reference proteome</keyword>
<comment type="caution">
    <text evidence="2">The sequence shown here is derived from an EMBL/GenBank/DDBJ whole genome shotgun (WGS) entry which is preliminary data.</text>
</comment>
<feature type="compositionally biased region" description="Basic and acidic residues" evidence="1">
    <location>
        <begin position="20"/>
        <end position="56"/>
    </location>
</feature>
<feature type="region of interest" description="Disordered" evidence="1">
    <location>
        <begin position="1"/>
        <end position="85"/>
    </location>
</feature>
<reference evidence="2" key="1">
    <citation type="submission" date="2020-01" db="EMBL/GenBank/DDBJ databases">
        <authorList>
            <person name="Mishra B."/>
        </authorList>
    </citation>
    <scope>NUCLEOTIDE SEQUENCE [LARGE SCALE GENOMIC DNA]</scope>
</reference>
<dbReference type="EMBL" id="CACVBM020000111">
    <property type="protein sequence ID" value="CAA7014501.1"/>
    <property type="molecule type" value="Genomic_DNA"/>
</dbReference>
<dbReference type="AlphaFoldDB" id="A0A6D2HLM5"/>
<proteinExistence type="predicted"/>
<sequence>MPEKEFKLPRTPLPPPSRPTRHEPTTINRRRDTENNYTEREEKRVAGKHKLEEASPDHVLNGSRSAELSTGIPFSASRKSRHRNS</sequence>
<organism evidence="2 3">
    <name type="scientific">Microthlaspi erraticum</name>
    <dbReference type="NCBI Taxonomy" id="1685480"/>
    <lineage>
        <taxon>Eukaryota</taxon>
        <taxon>Viridiplantae</taxon>
        <taxon>Streptophyta</taxon>
        <taxon>Embryophyta</taxon>
        <taxon>Tracheophyta</taxon>
        <taxon>Spermatophyta</taxon>
        <taxon>Magnoliopsida</taxon>
        <taxon>eudicotyledons</taxon>
        <taxon>Gunneridae</taxon>
        <taxon>Pentapetalae</taxon>
        <taxon>rosids</taxon>
        <taxon>malvids</taxon>
        <taxon>Brassicales</taxon>
        <taxon>Brassicaceae</taxon>
        <taxon>Coluteocarpeae</taxon>
        <taxon>Microthlaspi</taxon>
    </lineage>
</organism>
<gene>
    <name evidence="2" type="ORF">MERR_LOCUS1735</name>
</gene>
<evidence type="ECO:0000256" key="1">
    <source>
        <dbReference type="SAM" id="MobiDB-lite"/>
    </source>
</evidence>
<evidence type="ECO:0000313" key="2">
    <source>
        <dbReference type="EMBL" id="CAA7014501.1"/>
    </source>
</evidence>
<accession>A0A6D2HLM5</accession>
<evidence type="ECO:0000313" key="3">
    <source>
        <dbReference type="Proteomes" id="UP000467841"/>
    </source>
</evidence>